<proteinExistence type="predicted"/>
<feature type="transmembrane region" description="Helical" evidence="1">
    <location>
        <begin position="24"/>
        <end position="48"/>
    </location>
</feature>
<organism evidence="2 3">
    <name type="scientific">Labedella endophytica</name>
    <dbReference type="NCBI Taxonomy" id="1523160"/>
    <lineage>
        <taxon>Bacteria</taxon>
        <taxon>Bacillati</taxon>
        <taxon>Actinomycetota</taxon>
        <taxon>Actinomycetes</taxon>
        <taxon>Micrococcales</taxon>
        <taxon>Microbacteriaceae</taxon>
        <taxon>Labedella</taxon>
    </lineage>
</organism>
<dbReference type="EMBL" id="RZGZ01000003">
    <property type="protein sequence ID" value="RUQ98870.1"/>
    <property type="molecule type" value="Genomic_DNA"/>
</dbReference>
<dbReference type="Proteomes" id="UP000274909">
    <property type="component" value="Unassembled WGS sequence"/>
</dbReference>
<protein>
    <submittedName>
        <fullName evidence="2">Uncharacterized protein</fullName>
    </submittedName>
</protein>
<evidence type="ECO:0000313" key="3">
    <source>
        <dbReference type="Proteomes" id="UP000274909"/>
    </source>
</evidence>
<feature type="transmembrane region" description="Helical" evidence="1">
    <location>
        <begin position="92"/>
        <end position="116"/>
    </location>
</feature>
<feature type="transmembrane region" description="Helical" evidence="1">
    <location>
        <begin position="136"/>
        <end position="155"/>
    </location>
</feature>
<accession>A0A3S0VEE0</accession>
<keyword evidence="1" id="KW-1133">Transmembrane helix</keyword>
<dbReference type="InterPro" id="IPR046124">
    <property type="entry name" value="DUF6121"/>
</dbReference>
<name>A0A3S0VEE0_9MICO</name>
<gene>
    <name evidence="2" type="ORF">ELQ94_11060</name>
</gene>
<evidence type="ECO:0000313" key="2">
    <source>
        <dbReference type="EMBL" id="RUQ98870.1"/>
    </source>
</evidence>
<dbReference type="AlphaFoldDB" id="A0A3S0VEE0"/>
<comment type="caution">
    <text evidence="2">The sequence shown here is derived from an EMBL/GenBank/DDBJ whole genome shotgun (WGS) entry which is preliminary data.</text>
</comment>
<keyword evidence="1" id="KW-0812">Transmembrane</keyword>
<dbReference type="RefSeq" id="WP_127050334.1">
    <property type="nucleotide sequence ID" value="NZ_RZGZ01000003.1"/>
</dbReference>
<reference evidence="2 3" key="1">
    <citation type="submission" date="2018-12" db="EMBL/GenBank/DDBJ databases">
        <authorList>
            <person name="Li F."/>
        </authorList>
    </citation>
    <scope>NUCLEOTIDE SEQUENCE [LARGE SCALE GENOMIC DNA]</scope>
    <source>
        <strain evidence="2 3">EGI 6500705</strain>
    </source>
</reference>
<sequence length="176" mass="18863">MTADDLPGPAADEAGRRRMDRDTVFAVFAAVLYLALLVCAFGFVSLLADVDVVSREGTGRFVGPAMVATAVVVVLVALVREARRPRRTTDRVVRWPLVIGLGAALGFTGAGVVIVAVESGRWFDGVVFASSTLMSAFPWIAGGLAAVVVVAFGLVTTEATSPRPRWPWEREDEEEW</sequence>
<evidence type="ECO:0000256" key="1">
    <source>
        <dbReference type="SAM" id="Phobius"/>
    </source>
</evidence>
<keyword evidence="3" id="KW-1185">Reference proteome</keyword>
<keyword evidence="1" id="KW-0472">Membrane</keyword>
<feature type="transmembrane region" description="Helical" evidence="1">
    <location>
        <begin position="60"/>
        <end position="80"/>
    </location>
</feature>
<dbReference type="Pfam" id="PF19616">
    <property type="entry name" value="DUF6121"/>
    <property type="match status" value="1"/>
</dbReference>